<dbReference type="Proteomes" id="UP000250321">
    <property type="component" value="Unassembled WGS sequence"/>
</dbReference>
<keyword evidence="4" id="KW-0833">Ubl conjugation pathway</keyword>
<sequence>MTNLYDGLAELLLLLLKNADTCENVLEYLAEVINKNSSRAHIQVHSLSCASSSMFVNLSAVMLRLC</sequence>
<comment type="subcellular location">
    <subcellularLocation>
        <location evidence="1">Nucleus</location>
    </subcellularLocation>
</comment>
<comment type="pathway">
    <text evidence="2">Protein modification; protein ubiquitination.</text>
</comment>
<name>A0A314UTT9_PRUYE</name>
<dbReference type="AlphaFoldDB" id="A0A314UTT9"/>
<dbReference type="GO" id="GO:0005737">
    <property type="term" value="C:cytoplasm"/>
    <property type="evidence" value="ECO:0007669"/>
    <property type="project" value="TreeGrafter"/>
</dbReference>
<keyword evidence="8" id="KW-1185">Reference proteome</keyword>
<evidence type="ECO:0000313" key="8">
    <source>
        <dbReference type="Proteomes" id="UP000250321"/>
    </source>
</evidence>
<evidence type="ECO:0000256" key="1">
    <source>
        <dbReference type="ARBA" id="ARBA00004123"/>
    </source>
</evidence>
<evidence type="ECO:0000259" key="6">
    <source>
        <dbReference type="Pfam" id="PF10408"/>
    </source>
</evidence>
<dbReference type="GO" id="GO:0005634">
    <property type="term" value="C:nucleus"/>
    <property type="evidence" value="ECO:0007669"/>
    <property type="project" value="UniProtKB-SubCell"/>
</dbReference>
<dbReference type="PANTHER" id="PTHR13931:SF2">
    <property type="entry name" value="UBIQUITIN CONJUGATION FACTOR E4 B"/>
    <property type="match status" value="1"/>
</dbReference>
<dbReference type="STRING" id="2094558.A0A314UTT9"/>
<dbReference type="Pfam" id="PF10408">
    <property type="entry name" value="Ufd2P_core"/>
    <property type="match status" value="1"/>
</dbReference>
<accession>A0A314UTT9</accession>
<feature type="domain" description="Ubiquitin conjugation factor E4 core" evidence="6">
    <location>
        <begin position="1"/>
        <end position="66"/>
    </location>
</feature>
<dbReference type="OrthoDB" id="10504556at2759"/>
<dbReference type="GO" id="GO:0036503">
    <property type="term" value="P:ERAD pathway"/>
    <property type="evidence" value="ECO:0007669"/>
    <property type="project" value="InterPro"/>
</dbReference>
<dbReference type="EMBL" id="PJQY01003108">
    <property type="protein sequence ID" value="PQM40166.1"/>
    <property type="molecule type" value="Genomic_DNA"/>
</dbReference>
<dbReference type="UniPathway" id="UPA00143"/>
<dbReference type="GO" id="GO:0034450">
    <property type="term" value="F:ubiquitin-ubiquitin ligase activity"/>
    <property type="evidence" value="ECO:0007669"/>
    <property type="project" value="InterPro"/>
</dbReference>
<protein>
    <submittedName>
        <fullName evidence="7">Putative ubiquitin conjugation factor E4</fullName>
    </submittedName>
</protein>
<dbReference type="PANTHER" id="PTHR13931">
    <property type="entry name" value="UBIQUITINATION FACTOR E4"/>
    <property type="match status" value="1"/>
</dbReference>
<organism evidence="7 8">
    <name type="scientific">Prunus yedoensis var. nudiflora</name>
    <dbReference type="NCBI Taxonomy" id="2094558"/>
    <lineage>
        <taxon>Eukaryota</taxon>
        <taxon>Viridiplantae</taxon>
        <taxon>Streptophyta</taxon>
        <taxon>Embryophyta</taxon>
        <taxon>Tracheophyta</taxon>
        <taxon>Spermatophyta</taxon>
        <taxon>Magnoliopsida</taxon>
        <taxon>eudicotyledons</taxon>
        <taxon>Gunneridae</taxon>
        <taxon>Pentapetalae</taxon>
        <taxon>rosids</taxon>
        <taxon>fabids</taxon>
        <taxon>Rosales</taxon>
        <taxon>Rosaceae</taxon>
        <taxon>Amygdaloideae</taxon>
        <taxon>Amygdaleae</taxon>
        <taxon>Prunus</taxon>
    </lineage>
</organism>
<evidence type="ECO:0000256" key="4">
    <source>
        <dbReference type="ARBA" id="ARBA00022786"/>
    </source>
</evidence>
<gene>
    <name evidence="7" type="ORF">Pyn_24224</name>
</gene>
<evidence type="ECO:0000256" key="3">
    <source>
        <dbReference type="ARBA" id="ARBA00022679"/>
    </source>
</evidence>
<evidence type="ECO:0000313" key="7">
    <source>
        <dbReference type="EMBL" id="PQM40166.1"/>
    </source>
</evidence>
<dbReference type="GO" id="GO:0000151">
    <property type="term" value="C:ubiquitin ligase complex"/>
    <property type="evidence" value="ECO:0007669"/>
    <property type="project" value="InterPro"/>
</dbReference>
<dbReference type="InterPro" id="IPR019474">
    <property type="entry name" value="Ub_conjug_fac_E4_core"/>
</dbReference>
<evidence type="ECO:0000256" key="2">
    <source>
        <dbReference type="ARBA" id="ARBA00004906"/>
    </source>
</evidence>
<keyword evidence="3" id="KW-0808">Transferase</keyword>
<dbReference type="InterPro" id="IPR045132">
    <property type="entry name" value="UBE4"/>
</dbReference>
<reference evidence="7 8" key="1">
    <citation type="submission" date="2018-02" db="EMBL/GenBank/DDBJ databases">
        <title>Draft genome of wild Prunus yedoensis var. nudiflora.</title>
        <authorList>
            <person name="Baek S."/>
            <person name="Kim J.-H."/>
            <person name="Choi K."/>
            <person name="Kim G.-B."/>
            <person name="Cho A."/>
            <person name="Jang H."/>
            <person name="Shin C.-H."/>
            <person name="Yu H.-J."/>
            <person name="Mun J.-H."/>
        </authorList>
    </citation>
    <scope>NUCLEOTIDE SEQUENCE [LARGE SCALE GENOMIC DNA]</scope>
    <source>
        <strain evidence="8">cv. Jeju island</strain>
        <tissue evidence="7">Leaf</tissue>
    </source>
</reference>
<proteinExistence type="predicted"/>
<evidence type="ECO:0000256" key="5">
    <source>
        <dbReference type="ARBA" id="ARBA00023242"/>
    </source>
</evidence>
<comment type="caution">
    <text evidence="7">The sequence shown here is derived from an EMBL/GenBank/DDBJ whole genome shotgun (WGS) entry which is preliminary data.</text>
</comment>
<dbReference type="GO" id="GO:0000209">
    <property type="term" value="P:protein polyubiquitination"/>
    <property type="evidence" value="ECO:0007669"/>
    <property type="project" value="TreeGrafter"/>
</dbReference>
<dbReference type="GO" id="GO:0006511">
    <property type="term" value="P:ubiquitin-dependent protein catabolic process"/>
    <property type="evidence" value="ECO:0007669"/>
    <property type="project" value="InterPro"/>
</dbReference>
<keyword evidence="5" id="KW-0539">Nucleus</keyword>